<keyword evidence="3" id="KW-1185">Reference proteome</keyword>
<protein>
    <submittedName>
        <fullName evidence="2">Uncharacterized protein</fullName>
    </submittedName>
</protein>
<evidence type="ECO:0000313" key="3">
    <source>
        <dbReference type="Proteomes" id="UP000008022"/>
    </source>
</evidence>
<reference evidence="2" key="2">
    <citation type="submission" date="2015-06" db="UniProtKB">
        <authorList>
            <consortium name="EnsemblPlants"/>
        </authorList>
    </citation>
    <scope>IDENTIFICATION</scope>
</reference>
<organism evidence="2 3">
    <name type="scientific">Oryza rufipogon</name>
    <name type="common">Brownbeard rice</name>
    <name type="synonym">Asian wild rice</name>
    <dbReference type="NCBI Taxonomy" id="4529"/>
    <lineage>
        <taxon>Eukaryota</taxon>
        <taxon>Viridiplantae</taxon>
        <taxon>Streptophyta</taxon>
        <taxon>Embryophyta</taxon>
        <taxon>Tracheophyta</taxon>
        <taxon>Spermatophyta</taxon>
        <taxon>Magnoliopsida</taxon>
        <taxon>Liliopsida</taxon>
        <taxon>Poales</taxon>
        <taxon>Poaceae</taxon>
        <taxon>BOP clade</taxon>
        <taxon>Oryzoideae</taxon>
        <taxon>Oryzeae</taxon>
        <taxon>Oryzinae</taxon>
        <taxon>Oryza</taxon>
    </lineage>
</organism>
<name>A0A0E0PDQ2_ORYRU</name>
<dbReference type="AlphaFoldDB" id="A0A0E0PDQ2"/>
<feature type="compositionally biased region" description="Polar residues" evidence="1">
    <location>
        <begin position="1"/>
        <end position="10"/>
    </location>
</feature>
<dbReference type="HOGENOM" id="CLU_1707186_0_0_1"/>
<dbReference type="EnsemblPlants" id="ORUFI04G26080.1">
    <property type="protein sequence ID" value="ORUFI04G26080.1"/>
    <property type="gene ID" value="ORUFI04G26080"/>
</dbReference>
<feature type="compositionally biased region" description="Basic and acidic residues" evidence="1">
    <location>
        <begin position="11"/>
        <end position="24"/>
    </location>
</feature>
<reference evidence="3" key="1">
    <citation type="submission" date="2013-06" db="EMBL/GenBank/DDBJ databases">
        <authorList>
            <person name="Zhao Q."/>
        </authorList>
    </citation>
    <scope>NUCLEOTIDE SEQUENCE</scope>
    <source>
        <strain evidence="3">cv. W1943</strain>
    </source>
</reference>
<evidence type="ECO:0000313" key="2">
    <source>
        <dbReference type="EnsemblPlants" id="ORUFI04G26080.1"/>
    </source>
</evidence>
<dbReference type="Proteomes" id="UP000008022">
    <property type="component" value="Unassembled WGS sequence"/>
</dbReference>
<feature type="region of interest" description="Disordered" evidence="1">
    <location>
        <begin position="1"/>
        <end position="24"/>
    </location>
</feature>
<accession>A0A0E0PDQ2</accession>
<evidence type="ECO:0000256" key="1">
    <source>
        <dbReference type="SAM" id="MobiDB-lite"/>
    </source>
</evidence>
<proteinExistence type="predicted"/>
<dbReference type="Gramene" id="ORUFI04G26080.1">
    <property type="protein sequence ID" value="ORUFI04G26080.1"/>
    <property type="gene ID" value="ORUFI04G26080"/>
</dbReference>
<sequence length="154" mass="16087">MGSTLYSTVASDEKMRKGSADKSHRMVPHLANKLHQVPETGRGENVSSTQLVAKTNTGLDASAVGTTAQRARSSGGARPRGDFVAWSAGVERGTWAAMRAVAGLWRSACSLEGEEDMRPGGEGTRAVACSVAGHEMAARGRDGGRATRNTYPVG</sequence>